<keyword evidence="3" id="KW-1185">Reference proteome</keyword>
<comment type="caution">
    <text evidence="2">The sequence shown here is derived from an EMBL/GenBank/DDBJ whole genome shotgun (WGS) entry which is preliminary data.</text>
</comment>
<dbReference type="Pfam" id="PF00106">
    <property type="entry name" value="adh_short"/>
    <property type="match status" value="1"/>
</dbReference>
<evidence type="ECO:0000256" key="1">
    <source>
        <dbReference type="SAM" id="MobiDB-lite"/>
    </source>
</evidence>
<dbReference type="Proteomes" id="UP001214441">
    <property type="component" value="Unassembled WGS sequence"/>
</dbReference>
<dbReference type="InterPro" id="IPR036291">
    <property type="entry name" value="NAD(P)-bd_dom_sf"/>
</dbReference>
<proteinExistence type="predicted"/>
<evidence type="ECO:0000313" key="3">
    <source>
        <dbReference type="Proteomes" id="UP001214441"/>
    </source>
</evidence>
<feature type="region of interest" description="Disordered" evidence="1">
    <location>
        <begin position="1"/>
        <end position="23"/>
    </location>
</feature>
<name>A0ABT6ZZY9_9ACTN</name>
<dbReference type="Gene3D" id="3.40.50.720">
    <property type="entry name" value="NAD(P)-binding Rossmann-like Domain"/>
    <property type="match status" value="1"/>
</dbReference>
<dbReference type="SUPFAM" id="SSF51735">
    <property type="entry name" value="NAD(P)-binding Rossmann-fold domains"/>
    <property type="match status" value="1"/>
</dbReference>
<sequence length="53" mass="5558">MIEEEKDHTSPAEKPSGELHGRTALITGATSGIGLEAARLFVRQDANVIVSGP</sequence>
<dbReference type="RefSeq" id="WP_280842883.1">
    <property type="nucleotide sequence ID" value="NZ_JANCPR020000019.1"/>
</dbReference>
<reference evidence="2 3" key="1">
    <citation type="submission" date="2023-05" db="EMBL/GenBank/DDBJ databases">
        <title>Streptantibioticus silvisoli sp. nov., acidotolerant actinomycetes 1 from pine litter.</title>
        <authorList>
            <person name="Swiecimska M."/>
            <person name="Golinska P."/>
            <person name="Sangal V."/>
            <person name="Wachnowicz B."/>
            <person name="Goodfellow M."/>
        </authorList>
    </citation>
    <scope>NUCLEOTIDE SEQUENCE [LARGE SCALE GENOMIC DNA]</scope>
    <source>
        <strain evidence="2 3">DSM 42109</strain>
    </source>
</reference>
<organism evidence="2 3">
    <name type="scientific">Streptomyces iconiensis</name>
    <dbReference type="NCBI Taxonomy" id="1384038"/>
    <lineage>
        <taxon>Bacteria</taxon>
        <taxon>Bacillati</taxon>
        <taxon>Actinomycetota</taxon>
        <taxon>Actinomycetes</taxon>
        <taxon>Kitasatosporales</taxon>
        <taxon>Streptomycetaceae</taxon>
        <taxon>Streptomyces</taxon>
    </lineage>
</organism>
<dbReference type="InterPro" id="IPR002347">
    <property type="entry name" value="SDR_fam"/>
</dbReference>
<accession>A0ABT6ZZY9</accession>
<dbReference type="EMBL" id="JANCPR020000019">
    <property type="protein sequence ID" value="MDJ1134171.1"/>
    <property type="molecule type" value="Genomic_DNA"/>
</dbReference>
<gene>
    <name evidence="2" type="ORF">NMN56_019805</name>
</gene>
<evidence type="ECO:0000313" key="2">
    <source>
        <dbReference type="EMBL" id="MDJ1134171.1"/>
    </source>
</evidence>
<feature type="compositionally biased region" description="Basic and acidic residues" evidence="1">
    <location>
        <begin position="1"/>
        <end position="21"/>
    </location>
</feature>
<protein>
    <submittedName>
        <fullName evidence="2">SDR family NAD(P)-dependent oxidoreductase</fullName>
    </submittedName>
</protein>